<proteinExistence type="predicted"/>
<sequence length="94" mass="10201">MGATVGARATIAKDLASAEGQLKTDAVLNASQARTLQAVLAEYAGLLERLCIMDYRSYRQRTHSEGEEAGTLLARMIKDRPTPTPVLHMLTSLN</sequence>
<reference evidence="1" key="1">
    <citation type="journal article" date="2022" name="bioRxiv">
        <title>Sequencing and chromosome-scale assembly of the giantPleurodeles waltlgenome.</title>
        <authorList>
            <person name="Brown T."/>
            <person name="Elewa A."/>
            <person name="Iarovenko S."/>
            <person name="Subramanian E."/>
            <person name="Araus A.J."/>
            <person name="Petzold A."/>
            <person name="Susuki M."/>
            <person name="Suzuki K.-i.T."/>
            <person name="Hayashi T."/>
            <person name="Toyoda A."/>
            <person name="Oliveira C."/>
            <person name="Osipova E."/>
            <person name="Leigh N.D."/>
            <person name="Simon A."/>
            <person name="Yun M.H."/>
        </authorList>
    </citation>
    <scope>NUCLEOTIDE SEQUENCE</scope>
    <source>
        <strain evidence="1">20211129_DDA</strain>
        <tissue evidence="1">Liver</tissue>
    </source>
</reference>
<protein>
    <submittedName>
        <fullName evidence="1">Uncharacterized protein</fullName>
    </submittedName>
</protein>
<name>A0AAV7SH15_PLEWA</name>
<organism evidence="1 2">
    <name type="scientific">Pleurodeles waltl</name>
    <name type="common">Iberian ribbed newt</name>
    <dbReference type="NCBI Taxonomy" id="8319"/>
    <lineage>
        <taxon>Eukaryota</taxon>
        <taxon>Metazoa</taxon>
        <taxon>Chordata</taxon>
        <taxon>Craniata</taxon>
        <taxon>Vertebrata</taxon>
        <taxon>Euteleostomi</taxon>
        <taxon>Amphibia</taxon>
        <taxon>Batrachia</taxon>
        <taxon>Caudata</taxon>
        <taxon>Salamandroidea</taxon>
        <taxon>Salamandridae</taxon>
        <taxon>Pleurodelinae</taxon>
        <taxon>Pleurodeles</taxon>
    </lineage>
</organism>
<dbReference type="EMBL" id="JANPWB010000008">
    <property type="protein sequence ID" value="KAJ1163370.1"/>
    <property type="molecule type" value="Genomic_DNA"/>
</dbReference>
<comment type="caution">
    <text evidence="1">The sequence shown here is derived from an EMBL/GenBank/DDBJ whole genome shotgun (WGS) entry which is preliminary data.</text>
</comment>
<evidence type="ECO:0000313" key="1">
    <source>
        <dbReference type="EMBL" id="KAJ1163370.1"/>
    </source>
</evidence>
<gene>
    <name evidence="1" type="ORF">NDU88_003828</name>
</gene>
<evidence type="ECO:0000313" key="2">
    <source>
        <dbReference type="Proteomes" id="UP001066276"/>
    </source>
</evidence>
<accession>A0AAV7SH15</accession>
<dbReference type="Proteomes" id="UP001066276">
    <property type="component" value="Chromosome 4_2"/>
</dbReference>
<keyword evidence="2" id="KW-1185">Reference proteome</keyword>
<dbReference type="AlphaFoldDB" id="A0AAV7SH15"/>